<reference evidence="2 3" key="1">
    <citation type="submission" date="2018-08" db="EMBL/GenBank/DDBJ databases">
        <title>Genomic investigation of the strawberry pathogen Phytophthora fragariae indicates pathogenicity is determined by transcriptional variation in three key races.</title>
        <authorList>
            <person name="Adams T.M."/>
            <person name="Armitage A.D."/>
            <person name="Sobczyk M.K."/>
            <person name="Bates H.J."/>
            <person name="Dunwell J.M."/>
            <person name="Nellist C.F."/>
            <person name="Harrison R.J."/>
        </authorList>
    </citation>
    <scope>NUCLEOTIDE SEQUENCE [LARGE SCALE GENOMIC DNA]</scope>
    <source>
        <strain evidence="2 3">SCRP333</strain>
    </source>
</reference>
<dbReference type="AlphaFoldDB" id="A0A6A4AJ74"/>
<gene>
    <name evidence="2" type="ORF">PR003_g34830</name>
</gene>
<keyword evidence="3" id="KW-1185">Reference proteome</keyword>
<evidence type="ECO:0000313" key="3">
    <source>
        <dbReference type="Proteomes" id="UP000434957"/>
    </source>
</evidence>
<name>A0A6A4AJ74_9STRA</name>
<dbReference type="EMBL" id="QXFT01012448">
    <property type="protein sequence ID" value="KAE9259341.1"/>
    <property type="molecule type" value="Genomic_DNA"/>
</dbReference>
<evidence type="ECO:0000313" key="2">
    <source>
        <dbReference type="EMBL" id="KAE9259341.1"/>
    </source>
</evidence>
<sequence>MQGKPRVHAVHLRLPIDCCALFCVPPAPRPAAAAAPAVAAAALPGSMQGKPRVHAIHLRLPIDCCASFCVPPAPPGRKPSWPLQHRHNDQQRQRRQQHCRGR</sequence>
<feature type="region of interest" description="Disordered" evidence="1">
    <location>
        <begin position="75"/>
        <end position="102"/>
    </location>
</feature>
<comment type="caution">
    <text evidence="2">The sequence shown here is derived from an EMBL/GenBank/DDBJ whole genome shotgun (WGS) entry which is preliminary data.</text>
</comment>
<protein>
    <submittedName>
        <fullName evidence="2">Uncharacterized protein</fullName>
    </submittedName>
</protein>
<dbReference type="Proteomes" id="UP000434957">
    <property type="component" value="Unassembled WGS sequence"/>
</dbReference>
<evidence type="ECO:0000256" key="1">
    <source>
        <dbReference type="SAM" id="MobiDB-lite"/>
    </source>
</evidence>
<organism evidence="2 3">
    <name type="scientific">Phytophthora rubi</name>
    <dbReference type="NCBI Taxonomy" id="129364"/>
    <lineage>
        <taxon>Eukaryota</taxon>
        <taxon>Sar</taxon>
        <taxon>Stramenopiles</taxon>
        <taxon>Oomycota</taxon>
        <taxon>Peronosporomycetes</taxon>
        <taxon>Peronosporales</taxon>
        <taxon>Peronosporaceae</taxon>
        <taxon>Phytophthora</taxon>
    </lineage>
</organism>
<proteinExistence type="predicted"/>
<feature type="compositionally biased region" description="Basic residues" evidence="1">
    <location>
        <begin position="93"/>
        <end position="102"/>
    </location>
</feature>
<accession>A0A6A4AJ74</accession>